<evidence type="ECO:0000259" key="3">
    <source>
        <dbReference type="PROSITE" id="PS50018"/>
    </source>
</evidence>
<reference evidence="5" key="2">
    <citation type="submission" date="2013-12" db="EMBL/GenBank/DDBJ databases">
        <title>Evolution of pathogenesis and genome organization in the Tremellales.</title>
        <authorList>
            <person name="Cuomo C."/>
            <person name="Litvintseva A."/>
            <person name="Heitman J."/>
            <person name="Chen Y."/>
            <person name="Sun S."/>
            <person name="Springer D."/>
            <person name="Dromer F."/>
            <person name="Young S."/>
            <person name="Zeng Q."/>
            <person name="Chapman S."/>
            <person name="Gujja S."/>
            <person name="Saif S."/>
            <person name="Birren B."/>
        </authorList>
    </citation>
    <scope>NUCLEOTIDE SEQUENCE [LARGE SCALE GENOMIC DNA]</scope>
    <source>
        <strain evidence="5">CBS 10435</strain>
    </source>
</reference>
<feature type="compositionally biased region" description="Low complexity" evidence="2">
    <location>
        <begin position="236"/>
        <end position="255"/>
    </location>
</feature>
<name>A0A1B9IPM4_9TREE</name>
<dbReference type="Gene3D" id="1.10.506.10">
    <property type="entry name" value="GTPase Activation - p120gap, domain 1"/>
    <property type="match status" value="1"/>
</dbReference>
<organism evidence="4 5">
    <name type="scientific">Kwoniella mangroviensis CBS 10435</name>
    <dbReference type="NCBI Taxonomy" id="1331196"/>
    <lineage>
        <taxon>Eukaryota</taxon>
        <taxon>Fungi</taxon>
        <taxon>Dikarya</taxon>
        <taxon>Basidiomycota</taxon>
        <taxon>Agaricomycotina</taxon>
        <taxon>Tremellomycetes</taxon>
        <taxon>Tremellales</taxon>
        <taxon>Cryptococcaceae</taxon>
        <taxon>Kwoniella</taxon>
    </lineage>
</organism>
<feature type="compositionally biased region" description="Pro residues" evidence="2">
    <location>
        <begin position="60"/>
        <end position="77"/>
    </location>
</feature>
<feature type="domain" description="Ras-GAP" evidence="3">
    <location>
        <begin position="551"/>
        <end position="703"/>
    </location>
</feature>
<protein>
    <recommendedName>
        <fullName evidence="3">Ras-GAP domain-containing protein</fullName>
    </recommendedName>
</protein>
<proteinExistence type="predicted"/>
<dbReference type="AlphaFoldDB" id="A0A1B9IPM4"/>
<evidence type="ECO:0000256" key="1">
    <source>
        <dbReference type="ARBA" id="ARBA00022468"/>
    </source>
</evidence>
<dbReference type="PANTHER" id="PTHR10194:SF60">
    <property type="entry name" value="RAS GTPASE-ACTIVATING PROTEIN RASKOL"/>
    <property type="match status" value="1"/>
</dbReference>
<dbReference type="STRING" id="1331196.A0A1B9IPM4"/>
<accession>A0A1B9IPM4</accession>
<feature type="region of interest" description="Disordered" evidence="2">
    <location>
        <begin position="845"/>
        <end position="883"/>
    </location>
</feature>
<dbReference type="PANTHER" id="PTHR10194">
    <property type="entry name" value="RAS GTPASE-ACTIVATING PROTEINS"/>
    <property type="match status" value="1"/>
</dbReference>
<feature type="compositionally biased region" description="Polar residues" evidence="2">
    <location>
        <begin position="350"/>
        <end position="378"/>
    </location>
</feature>
<dbReference type="InterPro" id="IPR001936">
    <property type="entry name" value="RasGAP_dom"/>
</dbReference>
<evidence type="ECO:0000256" key="2">
    <source>
        <dbReference type="SAM" id="MobiDB-lite"/>
    </source>
</evidence>
<feature type="region of interest" description="Disordered" evidence="2">
    <location>
        <begin position="343"/>
        <end position="383"/>
    </location>
</feature>
<dbReference type="InterPro" id="IPR008936">
    <property type="entry name" value="Rho_GTPase_activation_prot"/>
</dbReference>
<feature type="compositionally biased region" description="Low complexity" evidence="2">
    <location>
        <begin position="915"/>
        <end position="935"/>
    </location>
</feature>
<gene>
    <name evidence="4" type="ORF">L486_04981</name>
</gene>
<dbReference type="SUPFAM" id="SSF48350">
    <property type="entry name" value="GTPase activation domain, GAP"/>
    <property type="match status" value="1"/>
</dbReference>
<reference evidence="4 5" key="1">
    <citation type="submission" date="2013-07" db="EMBL/GenBank/DDBJ databases">
        <title>The Genome Sequence of Kwoniella mangroviensis CBS10435.</title>
        <authorList>
            <consortium name="The Broad Institute Genome Sequencing Platform"/>
            <person name="Cuomo C."/>
            <person name="Litvintseva A."/>
            <person name="Chen Y."/>
            <person name="Heitman J."/>
            <person name="Sun S."/>
            <person name="Springer D."/>
            <person name="Dromer F."/>
            <person name="Young S.K."/>
            <person name="Zeng Q."/>
            <person name="Gargeya S."/>
            <person name="Fitzgerald M."/>
            <person name="Abouelleil A."/>
            <person name="Alvarado L."/>
            <person name="Berlin A.M."/>
            <person name="Chapman S.B."/>
            <person name="Dewar J."/>
            <person name="Goldberg J."/>
            <person name="Griggs A."/>
            <person name="Gujja S."/>
            <person name="Hansen M."/>
            <person name="Howarth C."/>
            <person name="Imamovic A."/>
            <person name="Larimer J."/>
            <person name="McCowan C."/>
            <person name="Murphy C."/>
            <person name="Pearson M."/>
            <person name="Priest M."/>
            <person name="Roberts A."/>
            <person name="Saif S."/>
            <person name="Shea T."/>
            <person name="Sykes S."/>
            <person name="Wortman J."/>
            <person name="Nusbaum C."/>
            <person name="Birren B."/>
        </authorList>
    </citation>
    <scope>NUCLEOTIDE SEQUENCE [LARGE SCALE GENOMIC DNA]</scope>
    <source>
        <strain evidence="4 5">CBS 10435</strain>
    </source>
</reference>
<dbReference type="EMBL" id="KI669463">
    <property type="protein sequence ID" value="OCF57523.1"/>
    <property type="molecule type" value="Genomic_DNA"/>
</dbReference>
<evidence type="ECO:0000313" key="5">
    <source>
        <dbReference type="Proteomes" id="UP000092583"/>
    </source>
</evidence>
<feature type="region of interest" description="Disordered" evidence="2">
    <location>
        <begin position="236"/>
        <end position="281"/>
    </location>
</feature>
<dbReference type="Proteomes" id="UP000092583">
    <property type="component" value="Unassembled WGS sequence"/>
</dbReference>
<dbReference type="SMART" id="SM00323">
    <property type="entry name" value="RasGAP"/>
    <property type="match status" value="1"/>
</dbReference>
<keyword evidence="5" id="KW-1185">Reference proteome</keyword>
<feature type="compositionally biased region" description="Polar residues" evidence="2">
    <location>
        <begin position="871"/>
        <end position="883"/>
    </location>
</feature>
<keyword evidence="1" id="KW-0343">GTPase activation</keyword>
<evidence type="ECO:0000313" key="4">
    <source>
        <dbReference type="EMBL" id="OCF57523.1"/>
    </source>
</evidence>
<dbReference type="PROSITE" id="PS50018">
    <property type="entry name" value="RAS_GTPASE_ACTIV_2"/>
    <property type="match status" value="1"/>
</dbReference>
<dbReference type="OrthoDB" id="775356at2759"/>
<feature type="region of interest" description="Disordered" evidence="2">
    <location>
        <begin position="14"/>
        <end position="82"/>
    </location>
</feature>
<feature type="region of interest" description="Disordered" evidence="2">
    <location>
        <begin position="911"/>
        <end position="936"/>
    </location>
</feature>
<dbReference type="GO" id="GO:0005096">
    <property type="term" value="F:GTPase activator activity"/>
    <property type="evidence" value="ECO:0007669"/>
    <property type="project" value="UniProtKB-KW"/>
</dbReference>
<sequence length="1001" mass="112571">MPSVFQAEINYCLTTYNAPSPPQSDLEPTSKKKRSSGLQLLRPKSSYGGGRNTVLSPEPSLKPMPSYPIPPPPPPPAELDDEDISWKKDRYDTQRATLRHTRSIPQLTPLTPPRDPTQKRITTATLTNRWRKGVIVIHVHGEGGGQGGGLTIYDNDEIILRQIIRTLPELNWANDDVQKIHPSVHDKPYVLSLHMPSGDTYKNDLRKSSSKARPLKPQMSTLSKIGRRARGYTITKVDTTTTSTSSSSGLTTEHSIGFEEEEGEGEEGRYTPDTSFSSYNHDSSSDQILLMDFNNGKEQNEWFTLLRSFGGSYLPRIKRSLQIRVLDLQESIPLSNLTLNTRSTKEEGLSHTTPSFDQISARSSEQPNPSSSKLSNMSGKHEWKSGWAGKDKLKVAIYTDKHLMGQTTWVQAEDRSEIPFWAELFTFENIKEFSTCTLKISRMRSGKNAQPFATVNIPLVPSFMKSKDERFPIILSSGHVIGELRLIVNFTIVNVVGMEVYPLPEVFRGMGGTRTIYYMMSKGLLDQCVDLFTRFNWALGTTFNRLVEMSEIEAKANGDTLFRGNSPMTRLLEATMRLVCFDFLRLSIGPTVQVILENKIEATNENTRNILKLLDDCWEDMYTQRGTFPNILRQVFAILFKNVKENHEERKLRYKAVSSFLFLRLIGPALMRPHLFGLARGLPKVPVQKTLTLIAKIIHTMAFFTWSDSARDPELAKYSFFMKKNHETMIDYLSSFATPLDNFQCRPDPPSSIAVFLTKRLPLLPPEIGQGVPMLTVAGPVEVDADAAVFYELLYQRRKARVGGAEMTREDGVVPGEEEEMHDLLRTMDQFISSVHKASYEHVTGDNWSSMHSDPRDLPNTSTKEILRPITPSSRPSLQIDINSAQRDRKLDLTRTRSNLVVNERNDQASKRVVISPIPNPTSINNSSSSDSSSSGPAGMMKWLNFGWMSPTFRPPGMGYETDSAHHHRYIHGEYAEGGSGLGHGNSLNGRSGQKKDNEVD</sequence>
<dbReference type="InterPro" id="IPR039360">
    <property type="entry name" value="Ras_GTPase"/>
</dbReference>
<dbReference type="Pfam" id="PF00616">
    <property type="entry name" value="RasGAP"/>
    <property type="match status" value="1"/>
</dbReference>
<feature type="region of interest" description="Disordered" evidence="2">
    <location>
        <begin position="981"/>
        <end position="1001"/>
    </location>
</feature>